<comment type="similarity">
    <text evidence="1">Belongs to the prokaryotic/mitochondrial release factor family.</text>
</comment>
<dbReference type="GO" id="GO:0005737">
    <property type="term" value="C:cytoplasm"/>
    <property type="evidence" value="ECO:0007669"/>
    <property type="project" value="UniProtKB-ARBA"/>
</dbReference>
<dbReference type="EMBL" id="CAJPEV010003700">
    <property type="protein sequence ID" value="CAG0900358.1"/>
    <property type="molecule type" value="Genomic_DNA"/>
</dbReference>
<keyword evidence="7" id="KW-1185">Reference proteome</keyword>
<evidence type="ECO:0000256" key="2">
    <source>
        <dbReference type="ARBA" id="ARBA00022481"/>
    </source>
</evidence>
<dbReference type="EMBL" id="LR903217">
    <property type="protein sequence ID" value="CAD7251649.1"/>
    <property type="molecule type" value="Genomic_DNA"/>
</dbReference>
<dbReference type="Gene3D" id="3.30.160.20">
    <property type="match status" value="1"/>
</dbReference>
<dbReference type="AlphaFoldDB" id="A0A7R9ACJ2"/>
<feature type="domain" description="Prokaryotic-type class I peptide chain release factors" evidence="5">
    <location>
        <begin position="301"/>
        <end position="317"/>
    </location>
</feature>
<dbReference type="SUPFAM" id="SSF75620">
    <property type="entry name" value="Release factor"/>
    <property type="match status" value="1"/>
</dbReference>
<dbReference type="InterPro" id="IPR005139">
    <property type="entry name" value="PCRF"/>
</dbReference>
<protein>
    <recommendedName>
        <fullName evidence="5">Prokaryotic-type class I peptide chain release factors domain-containing protein</fullName>
    </recommendedName>
</protein>
<organism evidence="6">
    <name type="scientific">Darwinula stevensoni</name>
    <dbReference type="NCBI Taxonomy" id="69355"/>
    <lineage>
        <taxon>Eukaryota</taxon>
        <taxon>Metazoa</taxon>
        <taxon>Ecdysozoa</taxon>
        <taxon>Arthropoda</taxon>
        <taxon>Crustacea</taxon>
        <taxon>Oligostraca</taxon>
        <taxon>Ostracoda</taxon>
        <taxon>Podocopa</taxon>
        <taxon>Podocopida</taxon>
        <taxon>Darwinulocopina</taxon>
        <taxon>Darwinuloidea</taxon>
        <taxon>Darwinulidae</taxon>
        <taxon>Darwinula</taxon>
    </lineage>
</organism>
<dbReference type="Proteomes" id="UP000677054">
    <property type="component" value="Unassembled WGS sequence"/>
</dbReference>
<dbReference type="OrthoDB" id="6337226at2759"/>
<dbReference type="FunFam" id="3.30.160.20:FF:000004">
    <property type="entry name" value="Peptide chain release factor 1"/>
    <property type="match status" value="1"/>
</dbReference>
<dbReference type="PANTHER" id="PTHR43804">
    <property type="entry name" value="LD18447P"/>
    <property type="match status" value="1"/>
</dbReference>
<accession>A0A7R9ACJ2</accession>
<sequence>MDKTALPNPEIIEGWLQSEEVSYNMPAGLEREGGIGPYKKHLCFHASASSGIEHSQILDFLKDLEKIPKDVIRLSDKQCGKALLLRPELFLLQEEMNELQALIADTSTTEEMRRLAREDILDLKQQLDALEQEATAVLSQEDAIYPQAAVLEVSAGVGGQEAMIFAGELFQMYERYSAFKNWNWLIVDKASTDLGGLRRGVAEVDGPGAYSLLRHEAGVHRIQRIPKTEKAGRVHTSTATVAVLPQPNEDPYIPQLYTLPVYITEGYTAWLFQNLFGKDTGMSTHIDVCLHEKDLKIETKRASGPGGQHVNKTDSAVRITHLPTGFVVECQTQRDQLQNRQQALKVLRARLYDLEMKSQQEQLLKARKSQVGTRSRSEKIRTYNFPQDRVTDHRVGITAHNLTGFFDGEYQLDEMIQHHILQEQSETFQDLMHTYEAWKKQN</sequence>
<dbReference type="Gene3D" id="3.30.70.1660">
    <property type="match status" value="2"/>
</dbReference>
<evidence type="ECO:0000313" key="7">
    <source>
        <dbReference type="Proteomes" id="UP000677054"/>
    </source>
</evidence>
<evidence type="ECO:0000256" key="4">
    <source>
        <dbReference type="SAM" id="Coils"/>
    </source>
</evidence>
<dbReference type="InterPro" id="IPR050057">
    <property type="entry name" value="Prokaryotic/Mito_RF"/>
</dbReference>
<keyword evidence="4" id="KW-0175">Coiled coil</keyword>
<keyword evidence="3" id="KW-0648">Protein biosynthesis</keyword>
<dbReference type="Pfam" id="PF03462">
    <property type="entry name" value="PCRF"/>
    <property type="match status" value="1"/>
</dbReference>
<evidence type="ECO:0000259" key="5">
    <source>
        <dbReference type="PROSITE" id="PS00745"/>
    </source>
</evidence>
<evidence type="ECO:0000256" key="1">
    <source>
        <dbReference type="ARBA" id="ARBA00010835"/>
    </source>
</evidence>
<keyword evidence="2" id="KW-0488">Methylation</keyword>
<evidence type="ECO:0000313" key="6">
    <source>
        <dbReference type="EMBL" id="CAD7251649.1"/>
    </source>
</evidence>
<dbReference type="InterPro" id="IPR000352">
    <property type="entry name" value="Pep_chain_release_fac_I"/>
</dbReference>
<dbReference type="InterPro" id="IPR045853">
    <property type="entry name" value="Pep_chain_release_fac_I_sf"/>
</dbReference>
<dbReference type="Gene3D" id="6.10.140.1950">
    <property type="match status" value="1"/>
</dbReference>
<dbReference type="PANTHER" id="PTHR43804:SF7">
    <property type="entry name" value="LD18447P"/>
    <property type="match status" value="1"/>
</dbReference>
<dbReference type="PROSITE" id="PS00745">
    <property type="entry name" value="RF_PROK_I"/>
    <property type="match status" value="1"/>
</dbReference>
<reference evidence="6" key="1">
    <citation type="submission" date="2020-11" db="EMBL/GenBank/DDBJ databases">
        <authorList>
            <person name="Tran Van P."/>
        </authorList>
    </citation>
    <scope>NUCLEOTIDE SEQUENCE</scope>
</reference>
<name>A0A7R9ACJ2_9CRUS</name>
<proteinExistence type="inferred from homology"/>
<dbReference type="Pfam" id="PF00472">
    <property type="entry name" value="RF-1"/>
    <property type="match status" value="1"/>
</dbReference>
<dbReference type="GO" id="GO:0003747">
    <property type="term" value="F:translation release factor activity"/>
    <property type="evidence" value="ECO:0007669"/>
    <property type="project" value="InterPro"/>
</dbReference>
<evidence type="ECO:0000256" key="3">
    <source>
        <dbReference type="ARBA" id="ARBA00022917"/>
    </source>
</evidence>
<feature type="coiled-coil region" evidence="4">
    <location>
        <begin position="113"/>
        <end position="140"/>
    </location>
</feature>
<dbReference type="SMART" id="SM00937">
    <property type="entry name" value="PCRF"/>
    <property type="match status" value="1"/>
</dbReference>
<gene>
    <name evidence="6" type="ORF">DSTB1V02_LOCUS11411</name>
</gene>